<organism evidence="5 7">
    <name type="scientific">Adineta steineri</name>
    <dbReference type="NCBI Taxonomy" id="433720"/>
    <lineage>
        <taxon>Eukaryota</taxon>
        <taxon>Metazoa</taxon>
        <taxon>Spiralia</taxon>
        <taxon>Gnathifera</taxon>
        <taxon>Rotifera</taxon>
        <taxon>Eurotatoria</taxon>
        <taxon>Bdelloidea</taxon>
        <taxon>Adinetida</taxon>
        <taxon>Adinetidae</taxon>
        <taxon>Adineta</taxon>
    </lineage>
</organism>
<dbReference type="Pfam" id="PF08241">
    <property type="entry name" value="Methyltransf_11"/>
    <property type="match status" value="1"/>
</dbReference>
<evidence type="ECO:0000256" key="1">
    <source>
        <dbReference type="ARBA" id="ARBA00008361"/>
    </source>
</evidence>
<dbReference type="SUPFAM" id="SSF53335">
    <property type="entry name" value="S-adenosyl-L-methionine-dependent methyltransferases"/>
    <property type="match status" value="1"/>
</dbReference>
<dbReference type="GO" id="GO:0008757">
    <property type="term" value="F:S-adenosylmethionine-dependent methyltransferase activity"/>
    <property type="evidence" value="ECO:0007669"/>
    <property type="project" value="InterPro"/>
</dbReference>
<proteinExistence type="inferred from homology"/>
<evidence type="ECO:0000313" key="6">
    <source>
        <dbReference type="EMBL" id="CAF4187805.1"/>
    </source>
</evidence>
<dbReference type="GO" id="GO:0032259">
    <property type="term" value="P:methylation"/>
    <property type="evidence" value="ECO:0007669"/>
    <property type="project" value="UniProtKB-KW"/>
</dbReference>
<evidence type="ECO:0000313" key="5">
    <source>
        <dbReference type="EMBL" id="CAF1363862.1"/>
    </source>
</evidence>
<dbReference type="CDD" id="cd02440">
    <property type="entry name" value="AdoMet_MTases"/>
    <property type="match status" value="1"/>
</dbReference>
<comment type="caution">
    <text evidence="5">The sequence shown here is derived from an EMBL/GenBank/DDBJ whole genome shotgun (WGS) entry which is preliminary data.</text>
</comment>
<dbReference type="AlphaFoldDB" id="A0A815ICB3"/>
<dbReference type="InterPro" id="IPR029063">
    <property type="entry name" value="SAM-dependent_MTases_sf"/>
</dbReference>
<name>A0A815ICB3_9BILA</name>
<keyword evidence="3" id="KW-0808">Transferase</keyword>
<dbReference type="Gene3D" id="3.40.50.150">
    <property type="entry name" value="Vaccinia Virus protein VP39"/>
    <property type="match status" value="1"/>
</dbReference>
<comment type="similarity">
    <text evidence="1">Belongs to the methyltransferase superfamily.</text>
</comment>
<dbReference type="EMBL" id="CAJOBB010007494">
    <property type="protein sequence ID" value="CAF4187805.1"/>
    <property type="molecule type" value="Genomic_DNA"/>
</dbReference>
<dbReference type="InterPro" id="IPR013216">
    <property type="entry name" value="Methyltransf_11"/>
</dbReference>
<dbReference type="Proteomes" id="UP000663860">
    <property type="component" value="Unassembled WGS sequence"/>
</dbReference>
<evidence type="ECO:0000313" key="7">
    <source>
        <dbReference type="Proteomes" id="UP000663860"/>
    </source>
</evidence>
<keyword evidence="2" id="KW-0489">Methyltransferase</keyword>
<accession>A0A815ICB3</accession>
<gene>
    <name evidence="5" type="ORF">IZO911_LOCUS37474</name>
    <name evidence="6" type="ORF">KXQ929_LOCUS39338</name>
</gene>
<evidence type="ECO:0000256" key="2">
    <source>
        <dbReference type="ARBA" id="ARBA00022603"/>
    </source>
</evidence>
<reference evidence="5" key="1">
    <citation type="submission" date="2021-02" db="EMBL/GenBank/DDBJ databases">
        <authorList>
            <person name="Nowell W R."/>
        </authorList>
    </citation>
    <scope>NUCLEOTIDE SEQUENCE</scope>
</reference>
<evidence type="ECO:0000256" key="3">
    <source>
        <dbReference type="ARBA" id="ARBA00022679"/>
    </source>
</evidence>
<dbReference type="EMBL" id="CAJNOE010000948">
    <property type="protein sequence ID" value="CAF1363862.1"/>
    <property type="molecule type" value="Genomic_DNA"/>
</dbReference>
<sequence>MSHELYKGEDHTTKYRLYRPNYPTKLFDYIIDYYFNDKNTKEKIPLALDIGCGNGQATVDLSSYCERVIGIDVSADQIANAIPKDNVEYRCYSGENLSFLESNSIDLITIATTLHWLDLDTCFEEIKRVLKPHTGVLAIWTYVFGSLDNPAAEAIYHEFHHHFLSTYWHPKQHLVHDYYESLIPRFPYNSTLHQYTIECSLETTLKSFLGLIETGSACQTYRKQVGEQAYQDKLNTLHHQLSECYTKTEVKNDNDDTVDLDSIKVTIARPIRLYLMRKT</sequence>
<protein>
    <recommendedName>
        <fullName evidence="4">Methyltransferase type 11 domain-containing protein</fullName>
    </recommendedName>
</protein>
<feature type="domain" description="Methyltransferase type 11" evidence="4">
    <location>
        <begin position="48"/>
        <end position="133"/>
    </location>
</feature>
<dbReference type="Proteomes" id="UP000663868">
    <property type="component" value="Unassembled WGS sequence"/>
</dbReference>
<dbReference type="PANTHER" id="PTHR44942:SF4">
    <property type="entry name" value="METHYLTRANSFERASE TYPE 11 DOMAIN-CONTAINING PROTEIN"/>
    <property type="match status" value="1"/>
</dbReference>
<dbReference type="InterPro" id="IPR051052">
    <property type="entry name" value="Diverse_substrate_MTase"/>
</dbReference>
<evidence type="ECO:0000259" key="4">
    <source>
        <dbReference type="Pfam" id="PF08241"/>
    </source>
</evidence>
<dbReference type="PANTHER" id="PTHR44942">
    <property type="entry name" value="METHYLTRANSF_11 DOMAIN-CONTAINING PROTEIN"/>
    <property type="match status" value="1"/>
</dbReference>